<proteinExistence type="predicted"/>
<protein>
    <submittedName>
        <fullName evidence="1">Uncharacterized protein</fullName>
    </submittedName>
</protein>
<keyword evidence="2" id="KW-1185">Reference proteome</keyword>
<dbReference type="Proteomes" id="UP000010420">
    <property type="component" value="Unassembled WGS sequence"/>
</dbReference>
<dbReference type="OrthoDB" id="2677224at2"/>
<dbReference type="STRING" id="545697.HMPREF0216_00613"/>
<dbReference type="EMBL" id="AMEZ01000020">
    <property type="protein sequence ID" value="EKY28691.1"/>
    <property type="molecule type" value="Genomic_DNA"/>
</dbReference>
<reference evidence="1 2" key="1">
    <citation type="submission" date="2012-05" db="EMBL/GenBank/DDBJ databases">
        <authorList>
            <person name="Weinstock G."/>
            <person name="Sodergren E."/>
            <person name="Lobos E.A."/>
            <person name="Fulton L."/>
            <person name="Fulton R."/>
            <person name="Courtney L."/>
            <person name="Fronick C."/>
            <person name="O'Laughlin M."/>
            <person name="Godfrey J."/>
            <person name="Wilson R.M."/>
            <person name="Miner T."/>
            <person name="Farmer C."/>
            <person name="Delehaunty K."/>
            <person name="Cordes M."/>
            <person name="Minx P."/>
            <person name="Tomlinson C."/>
            <person name="Chen J."/>
            <person name="Wollam A."/>
            <person name="Pepin K.H."/>
            <person name="Bhonagiri V."/>
            <person name="Zhang X."/>
            <person name="Suruliraj S."/>
            <person name="Warren W."/>
            <person name="Mitreva M."/>
            <person name="Mardis E.R."/>
            <person name="Wilson R.K."/>
        </authorList>
    </citation>
    <scope>NUCLEOTIDE SEQUENCE [LARGE SCALE GENOMIC DNA]</scope>
    <source>
        <strain evidence="1 2">DSM 1785</strain>
    </source>
</reference>
<organism evidence="1 2">
    <name type="scientific">Clostridium celatum DSM 1785</name>
    <dbReference type="NCBI Taxonomy" id="545697"/>
    <lineage>
        <taxon>Bacteria</taxon>
        <taxon>Bacillati</taxon>
        <taxon>Bacillota</taxon>
        <taxon>Clostridia</taxon>
        <taxon>Eubacteriales</taxon>
        <taxon>Clostridiaceae</taxon>
        <taxon>Clostridium</taxon>
    </lineage>
</organism>
<comment type="caution">
    <text evidence="1">The sequence shown here is derived from an EMBL/GenBank/DDBJ whole genome shotgun (WGS) entry which is preliminary data.</text>
</comment>
<dbReference type="HOGENOM" id="CLU_1445308_0_0_9"/>
<gene>
    <name evidence="1" type="ORF">HMPREF0216_00613</name>
</gene>
<accession>L1QL70</accession>
<evidence type="ECO:0000313" key="1">
    <source>
        <dbReference type="EMBL" id="EKY28691.1"/>
    </source>
</evidence>
<dbReference type="RefSeq" id="WP_005210873.1">
    <property type="nucleotide sequence ID" value="NZ_KB291613.1"/>
</dbReference>
<dbReference type="PATRIC" id="fig|545697.3.peg.607"/>
<evidence type="ECO:0000313" key="2">
    <source>
        <dbReference type="Proteomes" id="UP000010420"/>
    </source>
</evidence>
<name>L1QL70_9CLOT</name>
<dbReference type="AlphaFoldDB" id="L1QL70"/>
<sequence>MYQIIPVDNINSEIGIEINDIFGEEGKEKYSIDFSEAVDNLDDEEKNELNINNVNYSNITMERSNGKWVLISQITPKINENKGKDFKLSLFPNKKLINYNYLNVSLKSLKSELGYFKDAFTSPEGKIALIQFEDYIAIYKIENGTIIASPLEIIDINEDAEIIMAEWCSSSYVDQWEKVFIDGEEVK</sequence>
<dbReference type="eggNOG" id="ENOG502Z81P">
    <property type="taxonomic scope" value="Bacteria"/>
</dbReference>